<dbReference type="EMBL" id="CAAALY010259215">
    <property type="protein sequence ID" value="VEL38848.1"/>
    <property type="molecule type" value="Genomic_DNA"/>
</dbReference>
<reference evidence="3" key="1">
    <citation type="submission" date="2018-11" db="EMBL/GenBank/DDBJ databases">
        <authorList>
            <consortium name="Pathogen Informatics"/>
        </authorList>
    </citation>
    <scope>NUCLEOTIDE SEQUENCE</scope>
</reference>
<organism evidence="3 4">
    <name type="scientific">Protopolystoma xenopodis</name>
    <dbReference type="NCBI Taxonomy" id="117903"/>
    <lineage>
        <taxon>Eukaryota</taxon>
        <taxon>Metazoa</taxon>
        <taxon>Spiralia</taxon>
        <taxon>Lophotrochozoa</taxon>
        <taxon>Platyhelminthes</taxon>
        <taxon>Monogenea</taxon>
        <taxon>Polyopisthocotylea</taxon>
        <taxon>Polystomatidea</taxon>
        <taxon>Polystomatidae</taxon>
        <taxon>Protopolystoma</taxon>
    </lineage>
</organism>
<protein>
    <submittedName>
        <fullName evidence="3">Uncharacterized protein</fullName>
    </submittedName>
</protein>
<dbReference type="OrthoDB" id="10023951at2759"/>
<dbReference type="GO" id="GO:0060090">
    <property type="term" value="F:molecular adaptor activity"/>
    <property type="evidence" value="ECO:0007669"/>
    <property type="project" value="TreeGrafter"/>
</dbReference>
<dbReference type="Pfam" id="PF03359">
    <property type="entry name" value="GKAP"/>
    <property type="match status" value="1"/>
</dbReference>
<feature type="region of interest" description="Disordered" evidence="2">
    <location>
        <begin position="63"/>
        <end position="83"/>
    </location>
</feature>
<dbReference type="GO" id="GO:0098978">
    <property type="term" value="C:glutamatergic synapse"/>
    <property type="evidence" value="ECO:0007669"/>
    <property type="project" value="TreeGrafter"/>
</dbReference>
<dbReference type="Proteomes" id="UP000784294">
    <property type="component" value="Unassembled WGS sequence"/>
</dbReference>
<comment type="caution">
    <text evidence="3">The sequence shown here is derived from an EMBL/GenBank/DDBJ whole genome shotgun (WGS) entry which is preliminary data.</text>
</comment>
<comment type="similarity">
    <text evidence="1">Belongs to the SAPAP family.</text>
</comment>
<dbReference type="PANTHER" id="PTHR12353:SF31">
    <property type="entry name" value="LD44824P"/>
    <property type="match status" value="1"/>
</dbReference>
<dbReference type="GO" id="GO:0099572">
    <property type="term" value="C:postsynaptic specialization"/>
    <property type="evidence" value="ECO:0007669"/>
    <property type="project" value="TreeGrafter"/>
</dbReference>
<name>A0A448XKJ0_9PLAT</name>
<dbReference type="InterPro" id="IPR005026">
    <property type="entry name" value="SAPAP"/>
</dbReference>
<proteinExistence type="inferred from homology"/>
<accession>A0A448XKJ0</accession>
<dbReference type="AlphaFoldDB" id="A0A448XKJ0"/>
<sequence length="271" mass="30007">MATASDTYSPEPEDKQSTAQDDQTKACTYAASLGDFTSSFMVPTCQLSFSEAVQSPKFLNTLSSSSSKDMLPPKEENDKPLVSLRDQINSSNSVDLDDRPGIDQSTELDGNYYLGLVDKLEGKLRLKIEAIEKDLRTYLTLSDAVSGQLRVTVGKAKLLLSEKFVQFRSLCAQNLVHLASLRSGKPTTDLPQQQLVTLASDLEGFWALVLLQVEDIEAMFAEVDRLRQNRWVPPKNDSILVTKTNGTIVAKTSLPSPRSVSLKYFFTQMLL</sequence>
<gene>
    <name evidence="3" type="ORF">PXEA_LOCUS32288</name>
</gene>
<dbReference type="GO" id="GO:0023052">
    <property type="term" value="P:signaling"/>
    <property type="evidence" value="ECO:0007669"/>
    <property type="project" value="InterPro"/>
</dbReference>
<evidence type="ECO:0000313" key="3">
    <source>
        <dbReference type="EMBL" id="VEL38848.1"/>
    </source>
</evidence>
<dbReference type="PANTHER" id="PTHR12353">
    <property type="entry name" value="DISKS LARGE-ASSOCIATED PROTEIN DAP SAP90/PSD-95-ASSOCIATED PROTEIN"/>
    <property type="match status" value="1"/>
</dbReference>
<evidence type="ECO:0000256" key="2">
    <source>
        <dbReference type="SAM" id="MobiDB-lite"/>
    </source>
</evidence>
<keyword evidence="4" id="KW-1185">Reference proteome</keyword>
<feature type="region of interest" description="Disordered" evidence="2">
    <location>
        <begin position="1"/>
        <end position="23"/>
    </location>
</feature>
<evidence type="ECO:0000256" key="1">
    <source>
        <dbReference type="ARBA" id="ARBA00008839"/>
    </source>
</evidence>
<evidence type="ECO:0000313" key="4">
    <source>
        <dbReference type="Proteomes" id="UP000784294"/>
    </source>
</evidence>